<proteinExistence type="inferred from homology"/>
<gene>
    <name evidence="7" type="ORF">SacglDRAFT_02086</name>
</gene>
<dbReference type="STRING" id="928724.SacglDRAFT_02086"/>
<dbReference type="PANTHER" id="PTHR48050:SF13">
    <property type="entry name" value="STEROL 3-BETA-GLUCOSYLTRANSFERASE UGT80A2"/>
    <property type="match status" value="1"/>
</dbReference>
<dbReference type="FunFam" id="3.40.50.2000:FF:000072">
    <property type="entry name" value="Glycosyl transferase"/>
    <property type="match status" value="1"/>
</dbReference>
<evidence type="ECO:0000313" key="8">
    <source>
        <dbReference type="Proteomes" id="UP000005087"/>
    </source>
</evidence>
<dbReference type="NCBIfam" id="TIGR04516">
    <property type="entry name" value="glycosyl_450act"/>
    <property type="match status" value="1"/>
</dbReference>
<dbReference type="InterPro" id="IPR048284">
    <property type="entry name" value="EryCIII-like_N"/>
</dbReference>
<evidence type="ECO:0000256" key="1">
    <source>
        <dbReference type="ARBA" id="ARBA00006962"/>
    </source>
</evidence>
<dbReference type="CDD" id="cd03784">
    <property type="entry name" value="GT1_Gtf-like"/>
    <property type="match status" value="1"/>
</dbReference>
<dbReference type="GO" id="GO:0008194">
    <property type="term" value="F:UDP-glycosyltransferase activity"/>
    <property type="evidence" value="ECO:0007669"/>
    <property type="project" value="InterPro"/>
</dbReference>
<keyword evidence="3 7" id="KW-0808">Transferase</keyword>
<dbReference type="GO" id="GO:0017000">
    <property type="term" value="P:antibiotic biosynthetic process"/>
    <property type="evidence" value="ECO:0007669"/>
    <property type="project" value="UniProtKB-KW"/>
</dbReference>
<dbReference type="SUPFAM" id="SSF53756">
    <property type="entry name" value="UDP-Glycosyltransferase/glycogen phosphorylase"/>
    <property type="match status" value="1"/>
</dbReference>
<keyword evidence="8" id="KW-1185">Reference proteome</keyword>
<dbReference type="eggNOG" id="COG1819">
    <property type="taxonomic scope" value="Bacteria"/>
</dbReference>
<reference evidence="7 8" key="1">
    <citation type="submission" date="2011-09" db="EMBL/GenBank/DDBJ databases">
        <authorList>
            <consortium name="US DOE Joint Genome Institute (JGI-PGF)"/>
            <person name="Lucas S."/>
            <person name="Han J."/>
            <person name="Lapidus A."/>
            <person name="Cheng J.-F."/>
            <person name="Goodwin L."/>
            <person name="Pitluck S."/>
            <person name="Peters L."/>
            <person name="Land M.L."/>
            <person name="Hauser L."/>
            <person name="Brambilla E."/>
            <person name="Klenk H.-P."/>
            <person name="Woyke T.J."/>
        </authorList>
    </citation>
    <scope>NUCLEOTIDE SEQUENCE [LARGE SCALE GENOMIC DNA]</scope>
    <source>
        <strain evidence="7 8">K62</strain>
    </source>
</reference>
<comment type="similarity">
    <text evidence="1">Belongs to the glycosyltransferase 28 family.</text>
</comment>
<dbReference type="InterPro" id="IPR010610">
    <property type="entry name" value="EryCIII-like_C"/>
</dbReference>
<keyword evidence="4" id="KW-0045">Antibiotic biosynthesis</keyword>
<dbReference type="Pfam" id="PF06722">
    <property type="entry name" value="EryCIII-like_C"/>
    <property type="match status" value="1"/>
</dbReference>
<dbReference type="OrthoDB" id="5488434at2"/>
<accession>I1D217</accession>
<dbReference type="PANTHER" id="PTHR48050">
    <property type="entry name" value="STEROL 3-BETA-GLUCOSYLTRANSFERASE"/>
    <property type="match status" value="1"/>
</dbReference>
<name>I1D217_9PSEU</name>
<dbReference type="AlphaFoldDB" id="I1D217"/>
<evidence type="ECO:0000313" key="7">
    <source>
        <dbReference type="EMBL" id="EIE98991.1"/>
    </source>
</evidence>
<evidence type="ECO:0000256" key="2">
    <source>
        <dbReference type="ARBA" id="ARBA00022676"/>
    </source>
</evidence>
<evidence type="ECO:0000259" key="6">
    <source>
        <dbReference type="Pfam" id="PF21036"/>
    </source>
</evidence>
<dbReference type="HOGENOM" id="CLU_000537_7_4_11"/>
<feature type="domain" description="Erythromycin biosynthesis protein CIII-like C-terminal" evidence="5">
    <location>
        <begin position="282"/>
        <end position="425"/>
    </location>
</feature>
<evidence type="ECO:0000256" key="4">
    <source>
        <dbReference type="ARBA" id="ARBA00023194"/>
    </source>
</evidence>
<dbReference type="GO" id="GO:0016758">
    <property type="term" value="F:hexosyltransferase activity"/>
    <property type="evidence" value="ECO:0007669"/>
    <property type="project" value="UniProtKB-ARBA"/>
</dbReference>
<dbReference type="InterPro" id="IPR050426">
    <property type="entry name" value="Glycosyltransferase_28"/>
</dbReference>
<feature type="domain" description="Erythromycin biosynthesis protein CIII-like N-terminal" evidence="6">
    <location>
        <begin position="22"/>
        <end position="266"/>
    </location>
</feature>
<keyword evidence="2" id="KW-0328">Glycosyltransferase</keyword>
<reference evidence="8" key="2">
    <citation type="submission" date="2012-01" db="EMBL/GenBank/DDBJ databases">
        <title>Noncontiguous Finished sequence of chromosome of Saccharomonospora glauca K62.</title>
        <authorList>
            <consortium name="US DOE Joint Genome Institute"/>
            <person name="Lucas S."/>
            <person name="Han J."/>
            <person name="Lapidus A."/>
            <person name="Cheng J.-F."/>
            <person name="Goodwin L."/>
            <person name="Pitluck S."/>
            <person name="Peters L."/>
            <person name="Mikhailova N."/>
            <person name="Held B."/>
            <person name="Detter J.C."/>
            <person name="Han C."/>
            <person name="Tapia R."/>
            <person name="Land M."/>
            <person name="Hauser L."/>
            <person name="Kyrpides N."/>
            <person name="Ivanova N."/>
            <person name="Pagani I."/>
            <person name="Brambilla E.-M."/>
            <person name="Klenk H.-P."/>
            <person name="Woyke T."/>
        </authorList>
    </citation>
    <scope>NUCLEOTIDE SEQUENCE [LARGE SCALE GENOMIC DNA]</scope>
    <source>
        <strain evidence="8">K62</strain>
    </source>
</reference>
<dbReference type="Proteomes" id="UP000005087">
    <property type="component" value="Chromosome"/>
</dbReference>
<dbReference type="Pfam" id="PF21036">
    <property type="entry name" value="EryCIII-like_N"/>
    <property type="match status" value="1"/>
</dbReference>
<dbReference type="InterPro" id="IPR002213">
    <property type="entry name" value="UDP_glucos_trans"/>
</dbReference>
<dbReference type="RefSeq" id="WP_005464219.1">
    <property type="nucleotide sequence ID" value="NZ_CM001484.1"/>
</dbReference>
<protein>
    <submittedName>
        <fullName evidence="7">Glycosyl transferase, UDP-glucuronosyltransferase</fullName>
    </submittedName>
</protein>
<evidence type="ECO:0000259" key="5">
    <source>
        <dbReference type="Pfam" id="PF06722"/>
    </source>
</evidence>
<dbReference type="InterPro" id="IPR030953">
    <property type="entry name" value="Glycosyl_450act"/>
</dbReference>
<sequence length="431" mass="48071">MRILFATYSEKTHFHAMVPLAWALLGAGHEVRVASQPALVDVITNSGLTAVPVGRDHNLWKIADRFLNSRLARTRPELYRQVRAVDLPPFDTADLPTEEVSWDHLVTGYRTVVDRWYRVVNEPMTAELVEFARYWRPDLIVWEQATYAGPIAAKAIGVPHVRIPWCLDIFGKTREHYRTLARQRPEAGRTDPLGEWLAASVEAYGAEFSEDMVTGHLTIDQYPTPLQLRADIDYLPMRYVPYNGVSVVPEWLREPPERQRVCFTLGVSATQRFGGYPVKVDEILEALSDIDAEVVATVAEKVQQEIGSVPENVRMVPFVPLNALMPTCAAAVNHGAFGTINTTALAGVPQLTIPEQHDNPPVCNRLAAYGAGLTVYYTDVSGDVVRDHVLRLLTEPAFRKAAETLREEMLAMPTPTEVVPRLESLAREGGS</sequence>
<evidence type="ECO:0000256" key="3">
    <source>
        <dbReference type="ARBA" id="ARBA00022679"/>
    </source>
</evidence>
<organism evidence="7 8">
    <name type="scientific">Saccharomonospora glauca K62</name>
    <dbReference type="NCBI Taxonomy" id="928724"/>
    <lineage>
        <taxon>Bacteria</taxon>
        <taxon>Bacillati</taxon>
        <taxon>Actinomycetota</taxon>
        <taxon>Actinomycetes</taxon>
        <taxon>Pseudonocardiales</taxon>
        <taxon>Pseudonocardiaceae</taxon>
        <taxon>Saccharomonospora</taxon>
    </lineage>
</organism>
<dbReference type="Gene3D" id="3.40.50.2000">
    <property type="entry name" value="Glycogen Phosphorylase B"/>
    <property type="match status" value="2"/>
</dbReference>
<dbReference type="EMBL" id="CM001484">
    <property type="protein sequence ID" value="EIE98991.1"/>
    <property type="molecule type" value="Genomic_DNA"/>
</dbReference>